<gene>
    <name evidence="2" type="ORF">JMJ56_27935</name>
</gene>
<keyword evidence="1" id="KW-0732">Signal</keyword>
<feature type="chain" id="PRO_5046267547" description="UrcA family protein" evidence="1">
    <location>
        <begin position="20"/>
        <end position="93"/>
    </location>
</feature>
<accession>A0ABS1UD01</accession>
<evidence type="ECO:0000313" key="3">
    <source>
        <dbReference type="Proteomes" id="UP000660885"/>
    </source>
</evidence>
<proteinExistence type="predicted"/>
<sequence>MQRTLILLVAFAAAGQAVTAGLPPDVAAFVARRERCDHFRAEASDDPARAAAIMRGQEANCRGTDTELARLKRRHATDPGIRTLLDRYDPGVE</sequence>
<organism evidence="2 3">
    <name type="scientific">Belnapia arida</name>
    <dbReference type="NCBI Taxonomy" id="2804533"/>
    <lineage>
        <taxon>Bacteria</taxon>
        <taxon>Pseudomonadati</taxon>
        <taxon>Pseudomonadota</taxon>
        <taxon>Alphaproteobacteria</taxon>
        <taxon>Acetobacterales</taxon>
        <taxon>Roseomonadaceae</taxon>
        <taxon>Belnapia</taxon>
    </lineage>
</organism>
<evidence type="ECO:0000313" key="2">
    <source>
        <dbReference type="EMBL" id="MBL6081819.1"/>
    </source>
</evidence>
<reference evidence="2 3" key="1">
    <citation type="submission" date="2021-01" db="EMBL/GenBank/DDBJ databases">
        <title>Belnapia mucosa sp. nov. and Belnapia arida sp. nov., isolated from the Tabernas Desert (Almeria, Spain).</title>
        <authorList>
            <person name="Molina-Menor E."/>
            <person name="Vidal-Verdu A."/>
            <person name="Calonge A."/>
            <person name="Satari L."/>
            <person name="Pereto J."/>
            <person name="Porcar M."/>
        </authorList>
    </citation>
    <scope>NUCLEOTIDE SEQUENCE [LARGE SCALE GENOMIC DNA]</scope>
    <source>
        <strain evidence="2 3">T18</strain>
    </source>
</reference>
<evidence type="ECO:0000256" key="1">
    <source>
        <dbReference type="SAM" id="SignalP"/>
    </source>
</evidence>
<dbReference type="Proteomes" id="UP000660885">
    <property type="component" value="Unassembled WGS sequence"/>
</dbReference>
<feature type="signal peptide" evidence="1">
    <location>
        <begin position="1"/>
        <end position="19"/>
    </location>
</feature>
<dbReference type="RefSeq" id="WP_202835034.1">
    <property type="nucleotide sequence ID" value="NZ_JAETWB010000037.1"/>
</dbReference>
<evidence type="ECO:0008006" key="4">
    <source>
        <dbReference type="Google" id="ProtNLM"/>
    </source>
</evidence>
<keyword evidence="3" id="KW-1185">Reference proteome</keyword>
<name>A0ABS1UD01_9PROT</name>
<comment type="caution">
    <text evidence="2">The sequence shown here is derived from an EMBL/GenBank/DDBJ whole genome shotgun (WGS) entry which is preliminary data.</text>
</comment>
<protein>
    <recommendedName>
        <fullName evidence="4">UrcA family protein</fullName>
    </recommendedName>
</protein>
<dbReference type="EMBL" id="JAETWB010000037">
    <property type="protein sequence ID" value="MBL6081819.1"/>
    <property type="molecule type" value="Genomic_DNA"/>
</dbReference>